<dbReference type="Pfam" id="PF17745">
    <property type="entry name" value="Ydr279_N"/>
    <property type="match status" value="1"/>
</dbReference>
<comment type="subcellular location">
    <subcellularLocation>
        <location evidence="1">Nucleus</location>
    </subcellularLocation>
</comment>
<evidence type="ECO:0000256" key="6">
    <source>
        <dbReference type="ARBA" id="ARBA00024778"/>
    </source>
</evidence>
<feature type="compositionally biased region" description="Basic and acidic residues" evidence="8">
    <location>
        <begin position="298"/>
        <end position="315"/>
    </location>
</feature>
<dbReference type="CDD" id="cd09270">
    <property type="entry name" value="RNase_H2-B"/>
    <property type="match status" value="1"/>
</dbReference>
<evidence type="ECO:0000259" key="9">
    <source>
        <dbReference type="Pfam" id="PF09468"/>
    </source>
</evidence>
<dbReference type="Gene3D" id="1.10.20.120">
    <property type="match status" value="1"/>
</dbReference>
<keyword evidence="5" id="KW-0539">Nucleus</keyword>
<feature type="domain" description="Ribonuclease H2 subunit B wHTH" evidence="9">
    <location>
        <begin position="106"/>
        <end position="236"/>
    </location>
</feature>
<dbReference type="Pfam" id="PF09468">
    <property type="entry name" value="RNase_H2-Ydr279"/>
    <property type="match status" value="1"/>
</dbReference>
<dbReference type="Proteomes" id="UP000092460">
    <property type="component" value="Unassembled WGS sequence"/>
</dbReference>
<keyword evidence="12" id="KW-1185">Reference proteome</keyword>
<evidence type="ECO:0000313" key="12">
    <source>
        <dbReference type="Proteomes" id="UP000092460"/>
    </source>
</evidence>
<dbReference type="GO" id="GO:0005654">
    <property type="term" value="C:nucleoplasm"/>
    <property type="evidence" value="ECO:0007669"/>
    <property type="project" value="TreeGrafter"/>
</dbReference>
<dbReference type="GO" id="GO:0032299">
    <property type="term" value="C:ribonuclease H2 complex"/>
    <property type="evidence" value="ECO:0007669"/>
    <property type="project" value="InterPro"/>
</dbReference>
<evidence type="ECO:0000313" key="11">
    <source>
        <dbReference type="EnsemblMetazoa" id="GPPI029897-PA"/>
    </source>
</evidence>
<evidence type="ECO:0000256" key="8">
    <source>
        <dbReference type="SAM" id="MobiDB-lite"/>
    </source>
</evidence>
<dbReference type="PANTHER" id="PTHR13383">
    <property type="entry name" value="RIBONUCLEASE H2 SUBUNIT B"/>
    <property type="match status" value="1"/>
</dbReference>
<dbReference type="InterPro" id="IPR019024">
    <property type="entry name" value="RNase_H2_suB_wHTH"/>
</dbReference>
<dbReference type="AlphaFoldDB" id="A0A1B0BH51"/>
<dbReference type="InterPro" id="IPR041195">
    <property type="entry name" value="Rnh202_N"/>
</dbReference>
<dbReference type="Gene3D" id="2.20.25.530">
    <property type="match status" value="1"/>
</dbReference>
<feature type="region of interest" description="Disordered" evidence="8">
    <location>
        <begin position="247"/>
        <end position="315"/>
    </location>
</feature>
<comment type="function">
    <text evidence="6">Non catalytic subunit of RNase H2, an endonuclease that specifically degrades the RNA of RNA:DNA hybrids. Participates in DNA replication, possibly by mediating the removal of lagging-strand Okazaki fragment RNA primers during DNA replication. Mediates the excision of single ribonucleotides from DNA:RNA duplexes.</text>
</comment>
<dbReference type="PANTHER" id="PTHR13383:SF11">
    <property type="entry name" value="RIBONUCLEASE H2 SUBUNIT B"/>
    <property type="match status" value="1"/>
</dbReference>
<dbReference type="EMBL" id="JXJN01014185">
    <property type="status" value="NOT_ANNOTATED_CDS"/>
    <property type="molecule type" value="Genomic_DNA"/>
</dbReference>
<evidence type="ECO:0000256" key="4">
    <source>
        <dbReference type="ARBA" id="ARBA00019062"/>
    </source>
</evidence>
<reference evidence="12" key="1">
    <citation type="submission" date="2015-01" db="EMBL/GenBank/DDBJ databases">
        <authorList>
            <person name="Aksoy S."/>
            <person name="Warren W."/>
            <person name="Wilson R.K."/>
        </authorList>
    </citation>
    <scope>NUCLEOTIDE SEQUENCE [LARGE SCALE GENOMIC DNA]</scope>
    <source>
        <strain evidence="12">IAEA</strain>
    </source>
</reference>
<evidence type="ECO:0000256" key="1">
    <source>
        <dbReference type="ARBA" id="ARBA00004123"/>
    </source>
</evidence>
<evidence type="ECO:0000256" key="7">
    <source>
        <dbReference type="ARBA" id="ARBA00033464"/>
    </source>
</evidence>
<dbReference type="InterPro" id="IPR040456">
    <property type="entry name" value="RNase_H2_suB"/>
</dbReference>
<proteinExistence type="inferred from homology"/>
<dbReference type="FunFam" id="1.10.20.120:FF:000002">
    <property type="entry name" value="Ribonuclease H2 subunit B"/>
    <property type="match status" value="1"/>
</dbReference>
<evidence type="ECO:0000259" key="10">
    <source>
        <dbReference type="Pfam" id="PF17745"/>
    </source>
</evidence>
<feature type="domain" description="Rnh202 triple barrel" evidence="10">
    <location>
        <begin position="44"/>
        <end position="103"/>
    </location>
</feature>
<comment type="subunit">
    <text evidence="3">The RNase H2 complex is a heterotrimer composed of the catalytic subunit RNASEH2A and the non-catalytic subunits RNASEH2B and RNASEH2C.</text>
</comment>
<dbReference type="EnsemblMetazoa" id="GPPI029897-RA">
    <property type="protein sequence ID" value="GPPI029897-PA"/>
    <property type="gene ID" value="GPPI029897"/>
</dbReference>
<evidence type="ECO:0000256" key="2">
    <source>
        <dbReference type="ARBA" id="ARBA00009823"/>
    </source>
</evidence>
<comment type="similarity">
    <text evidence="2">Belongs to the RNase H2 subunit B family.</text>
</comment>
<name>A0A1B0BH51_9MUSC</name>
<dbReference type="VEuPathDB" id="VectorBase:GPPI029897"/>
<dbReference type="GO" id="GO:0006401">
    <property type="term" value="P:RNA catabolic process"/>
    <property type="evidence" value="ECO:0007669"/>
    <property type="project" value="TreeGrafter"/>
</dbReference>
<organism evidence="11 12">
    <name type="scientific">Glossina palpalis gambiensis</name>
    <dbReference type="NCBI Taxonomy" id="67801"/>
    <lineage>
        <taxon>Eukaryota</taxon>
        <taxon>Metazoa</taxon>
        <taxon>Ecdysozoa</taxon>
        <taxon>Arthropoda</taxon>
        <taxon>Hexapoda</taxon>
        <taxon>Insecta</taxon>
        <taxon>Pterygota</taxon>
        <taxon>Neoptera</taxon>
        <taxon>Endopterygota</taxon>
        <taxon>Diptera</taxon>
        <taxon>Brachycera</taxon>
        <taxon>Muscomorpha</taxon>
        <taxon>Hippoboscoidea</taxon>
        <taxon>Glossinidae</taxon>
        <taxon>Glossina</taxon>
    </lineage>
</organism>
<dbReference type="STRING" id="67801.A0A1B0BH51"/>
<sequence>MNETRVTRSKKIEEDDGKLQSKRLGVNVLKKVFFISEKIFNDSTQNLVLERFFHPGKDKATLFITRDDKDIMELLQFAEPRRSWFINDEVCSDGRIYITAEIDVTFFALPHLRKHCTNKAMALDSIHDDEDETVARLLTCFVQPELLRCVTDVKVVNDVCYYKYNHEKTLAWLSIKVKNVIEALKKQGIYCGSSAVSQNYARSEKATDEIINEMDYIQSACDYVGTYLSLDFYEELVQHMQIPSKNPVLTEKSMQKRKSMENLSSSNSKKRKLVKGSSNNSTNLDIFEDNRQMLTDSQSRDDKRETVKEKLSSKERILSTKEKQFAKGAKGSKSIASFFSKKST</sequence>
<evidence type="ECO:0000256" key="5">
    <source>
        <dbReference type="ARBA" id="ARBA00023242"/>
    </source>
</evidence>
<accession>A0A1B0BH51</accession>
<evidence type="ECO:0000256" key="3">
    <source>
        <dbReference type="ARBA" id="ARBA00011277"/>
    </source>
</evidence>
<protein>
    <recommendedName>
        <fullName evidence="4">Ribonuclease H2 subunit B</fullName>
    </recommendedName>
    <alternativeName>
        <fullName evidence="7">Ribonuclease HI subunit B</fullName>
    </alternativeName>
</protein>
<reference evidence="11" key="2">
    <citation type="submission" date="2020-05" db="UniProtKB">
        <authorList>
            <consortium name="EnsemblMetazoa"/>
        </authorList>
    </citation>
    <scope>IDENTIFICATION</scope>
    <source>
        <strain evidence="11">IAEA</strain>
    </source>
</reference>